<accession>A0A166TTG1</accession>
<evidence type="ECO:0008006" key="3">
    <source>
        <dbReference type="Google" id="ProtNLM"/>
    </source>
</evidence>
<sequence length="312" mass="34641">MPTVQLPPELWHHIFDIVCIDGGQMGCALSLVSRYIRECSRPYKLRSVALRGIHRISAFSALLSEAPAALDHVQHLFICDIQTTKPAGLPAQDPRLQMADAFHAILSHNSATLRTLTIEVINANLGSFLGAVTRTPVALPALAELSLTYTSPYEQNPLRHFVDSMLVHPLPTLRRLDIGGLVARQRGAALPLCARLGKIAPKLTHLRLPARMALDMARVIPPRDDDIAPQVQGLPSSIRRVLVPLSEEETAASRRHTHECRCIRCEVLFGVRADDRMVVLEGYDTWKRAEVTWLERVSGGEGCWDERSKVAR</sequence>
<evidence type="ECO:0000313" key="2">
    <source>
        <dbReference type="Proteomes" id="UP000076532"/>
    </source>
</evidence>
<name>A0A166TTG1_9AGAM</name>
<protein>
    <recommendedName>
        <fullName evidence="3">F-box domain-containing protein</fullName>
    </recommendedName>
</protein>
<gene>
    <name evidence="1" type="ORF">FIBSPDRAFT_945471</name>
</gene>
<evidence type="ECO:0000313" key="1">
    <source>
        <dbReference type="EMBL" id="KZP30965.1"/>
    </source>
</evidence>
<organism evidence="1 2">
    <name type="scientific">Athelia psychrophila</name>
    <dbReference type="NCBI Taxonomy" id="1759441"/>
    <lineage>
        <taxon>Eukaryota</taxon>
        <taxon>Fungi</taxon>
        <taxon>Dikarya</taxon>
        <taxon>Basidiomycota</taxon>
        <taxon>Agaricomycotina</taxon>
        <taxon>Agaricomycetes</taxon>
        <taxon>Agaricomycetidae</taxon>
        <taxon>Atheliales</taxon>
        <taxon>Atheliaceae</taxon>
        <taxon>Athelia</taxon>
    </lineage>
</organism>
<keyword evidence="2" id="KW-1185">Reference proteome</keyword>
<dbReference type="OrthoDB" id="2724111at2759"/>
<reference evidence="1 2" key="1">
    <citation type="journal article" date="2016" name="Mol. Biol. Evol.">
        <title>Comparative Genomics of Early-Diverging Mushroom-Forming Fungi Provides Insights into the Origins of Lignocellulose Decay Capabilities.</title>
        <authorList>
            <person name="Nagy L.G."/>
            <person name="Riley R."/>
            <person name="Tritt A."/>
            <person name="Adam C."/>
            <person name="Daum C."/>
            <person name="Floudas D."/>
            <person name="Sun H."/>
            <person name="Yadav J.S."/>
            <person name="Pangilinan J."/>
            <person name="Larsson K.H."/>
            <person name="Matsuura K."/>
            <person name="Barry K."/>
            <person name="Labutti K."/>
            <person name="Kuo R."/>
            <person name="Ohm R.A."/>
            <person name="Bhattacharya S.S."/>
            <person name="Shirouzu T."/>
            <person name="Yoshinaga Y."/>
            <person name="Martin F.M."/>
            <person name="Grigoriev I.V."/>
            <person name="Hibbett D.S."/>
        </authorList>
    </citation>
    <scope>NUCLEOTIDE SEQUENCE [LARGE SCALE GENOMIC DNA]</scope>
    <source>
        <strain evidence="1 2">CBS 109695</strain>
    </source>
</reference>
<dbReference type="AlphaFoldDB" id="A0A166TTG1"/>
<dbReference type="Proteomes" id="UP000076532">
    <property type="component" value="Unassembled WGS sequence"/>
</dbReference>
<proteinExistence type="predicted"/>
<dbReference type="EMBL" id="KV417491">
    <property type="protein sequence ID" value="KZP30965.1"/>
    <property type="molecule type" value="Genomic_DNA"/>
</dbReference>